<dbReference type="Proteomes" id="UP001385951">
    <property type="component" value="Unassembled WGS sequence"/>
</dbReference>
<dbReference type="EMBL" id="JASBNA010000032">
    <property type="protein sequence ID" value="KAK7683200.1"/>
    <property type="molecule type" value="Genomic_DNA"/>
</dbReference>
<name>A0AAW0G2B8_9APHY</name>
<reference evidence="1 2" key="1">
    <citation type="submission" date="2022-09" db="EMBL/GenBank/DDBJ databases">
        <authorList>
            <person name="Palmer J.M."/>
        </authorList>
    </citation>
    <scope>NUCLEOTIDE SEQUENCE [LARGE SCALE GENOMIC DNA]</scope>
    <source>
        <strain evidence="1 2">DSM 7382</strain>
    </source>
</reference>
<evidence type="ECO:0000313" key="2">
    <source>
        <dbReference type="Proteomes" id="UP001385951"/>
    </source>
</evidence>
<organism evidence="1 2">
    <name type="scientific">Cerrena zonata</name>
    <dbReference type="NCBI Taxonomy" id="2478898"/>
    <lineage>
        <taxon>Eukaryota</taxon>
        <taxon>Fungi</taxon>
        <taxon>Dikarya</taxon>
        <taxon>Basidiomycota</taxon>
        <taxon>Agaricomycotina</taxon>
        <taxon>Agaricomycetes</taxon>
        <taxon>Polyporales</taxon>
        <taxon>Cerrenaceae</taxon>
        <taxon>Cerrena</taxon>
    </lineage>
</organism>
<gene>
    <name evidence="1" type="ORF">QCA50_013873</name>
</gene>
<accession>A0AAW0G2B8</accession>
<sequence length="93" mass="10878">MIGAGPQACKRTIMASTTMFCSTCFRHSFLHLSDAYEAIYRTQNDNQLALSYREGCMNAKRHGTVLLFFWFSLGVEGRRWMIIGLYFRQYYNI</sequence>
<evidence type="ECO:0000313" key="1">
    <source>
        <dbReference type="EMBL" id="KAK7683200.1"/>
    </source>
</evidence>
<comment type="caution">
    <text evidence="1">The sequence shown here is derived from an EMBL/GenBank/DDBJ whole genome shotgun (WGS) entry which is preliminary data.</text>
</comment>
<keyword evidence="2" id="KW-1185">Reference proteome</keyword>
<protein>
    <submittedName>
        <fullName evidence="1">Uncharacterized protein</fullName>
    </submittedName>
</protein>
<dbReference type="AlphaFoldDB" id="A0AAW0G2B8"/>
<proteinExistence type="predicted"/>